<protein>
    <submittedName>
        <fullName evidence="4">Uncharacterized protein</fullName>
    </submittedName>
</protein>
<proteinExistence type="predicted"/>
<sequence length="465" mass="52017">MVKMKVFCTAFTLILLVLGVTALPQGEERTPRQNDEISKRKVHVEALPASVVQQGSRPISRQNPNFQRIGQPNVQLMDIPQQDDQGNVAVVRMSPGESQAQHSGVAVVRMPHGKSSDEDHEEKRRGGTIVVIQKPEQTEEPQEDEYWQEPRPEPRPQRPQRPQPVFQRRPQQYHPQQPQFPPQQPQFPSQQPQYSPKRPQYPPQQQQQQQYPQSFQNQQMNIPVAAPASLPSFGNFGILQPFKNAFANAPFIPSAPLPISRGFFAYQPSTPLGEMYAKKGDLLPSIFFTGLTIAGMIFLFQLLAGIFVMKKGIIASLLSNHDQNMAPPPLPITTTTLYTQPLSSPTVTAYSQATAKEGGQTEEKAGRQRRGASQKAAQPLFSSNTRTVESIMNALQAEQCVERLLCELGQFVKSQENSNRILSITRAILPSHLKSPMASFESTIKSMDKCHHLSCGKLPYNEKEL</sequence>
<organism evidence="4 5">
    <name type="scientific">Artemia franciscana</name>
    <name type="common">Brine shrimp</name>
    <name type="synonym">Artemia sanfranciscana</name>
    <dbReference type="NCBI Taxonomy" id="6661"/>
    <lineage>
        <taxon>Eukaryota</taxon>
        <taxon>Metazoa</taxon>
        <taxon>Ecdysozoa</taxon>
        <taxon>Arthropoda</taxon>
        <taxon>Crustacea</taxon>
        <taxon>Branchiopoda</taxon>
        <taxon>Anostraca</taxon>
        <taxon>Artemiidae</taxon>
        <taxon>Artemia</taxon>
    </lineage>
</organism>
<keyword evidence="5" id="KW-1185">Reference proteome</keyword>
<dbReference type="Proteomes" id="UP001187531">
    <property type="component" value="Unassembled WGS sequence"/>
</dbReference>
<evidence type="ECO:0000256" key="2">
    <source>
        <dbReference type="SAM" id="Phobius"/>
    </source>
</evidence>
<keyword evidence="2" id="KW-0812">Transmembrane</keyword>
<accession>A0AA88I020</accession>
<feature type="compositionally biased region" description="Low complexity" evidence="1">
    <location>
        <begin position="186"/>
        <end position="214"/>
    </location>
</feature>
<evidence type="ECO:0000256" key="1">
    <source>
        <dbReference type="SAM" id="MobiDB-lite"/>
    </source>
</evidence>
<keyword evidence="3" id="KW-0732">Signal</keyword>
<feature type="chain" id="PRO_5041650310" evidence="3">
    <location>
        <begin position="23"/>
        <end position="465"/>
    </location>
</feature>
<evidence type="ECO:0000313" key="5">
    <source>
        <dbReference type="Proteomes" id="UP001187531"/>
    </source>
</evidence>
<feature type="signal peptide" evidence="3">
    <location>
        <begin position="1"/>
        <end position="22"/>
    </location>
</feature>
<keyword evidence="2" id="KW-1133">Transmembrane helix</keyword>
<feature type="compositionally biased region" description="Low complexity" evidence="1">
    <location>
        <begin position="163"/>
        <end position="177"/>
    </location>
</feature>
<feature type="compositionally biased region" description="Basic and acidic residues" evidence="1">
    <location>
        <begin position="114"/>
        <end position="125"/>
    </location>
</feature>
<evidence type="ECO:0000313" key="4">
    <source>
        <dbReference type="EMBL" id="KAK2713912.1"/>
    </source>
</evidence>
<comment type="caution">
    <text evidence="4">The sequence shown here is derived from an EMBL/GenBank/DDBJ whole genome shotgun (WGS) entry which is preliminary data.</text>
</comment>
<dbReference type="EMBL" id="JAVRJZ010000014">
    <property type="protein sequence ID" value="KAK2713912.1"/>
    <property type="molecule type" value="Genomic_DNA"/>
</dbReference>
<gene>
    <name evidence="4" type="ORF">QYM36_009709</name>
</gene>
<feature type="region of interest" description="Disordered" evidence="1">
    <location>
        <begin position="349"/>
        <end position="379"/>
    </location>
</feature>
<dbReference type="AlphaFoldDB" id="A0AA88I020"/>
<reference evidence="4" key="1">
    <citation type="submission" date="2023-07" db="EMBL/GenBank/DDBJ databases">
        <title>Chromosome-level genome assembly of Artemia franciscana.</title>
        <authorList>
            <person name="Jo E."/>
        </authorList>
    </citation>
    <scope>NUCLEOTIDE SEQUENCE</scope>
    <source>
        <tissue evidence="4">Whole body</tissue>
    </source>
</reference>
<name>A0AA88I020_ARTSF</name>
<feature type="compositionally biased region" description="Acidic residues" evidence="1">
    <location>
        <begin position="138"/>
        <end position="147"/>
    </location>
</feature>
<feature type="region of interest" description="Disordered" evidence="1">
    <location>
        <begin position="96"/>
        <end position="214"/>
    </location>
</feature>
<feature type="transmembrane region" description="Helical" evidence="2">
    <location>
        <begin position="286"/>
        <end position="309"/>
    </location>
</feature>
<keyword evidence="2" id="KW-0472">Membrane</keyword>
<evidence type="ECO:0000256" key="3">
    <source>
        <dbReference type="SAM" id="SignalP"/>
    </source>
</evidence>